<evidence type="ECO:0000313" key="3">
    <source>
        <dbReference type="Proteomes" id="UP000663836"/>
    </source>
</evidence>
<reference evidence="2" key="1">
    <citation type="submission" date="2021-02" db="EMBL/GenBank/DDBJ databases">
        <authorList>
            <person name="Nowell W R."/>
        </authorList>
    </citation>
    <scope>NUCLEOTIDE SEQUENCE</scope>
</reference>
<protein>
    <recommendedName>
        <fullName evidence="4">Endonuclease/exonuclease/phosphatase domain-containing protein</fullName>
    </recommendedName>
</protein>
<accession>A0A819KIU0</accession>
<gene>
    <name evidence="2" type="ORF">JBS370_LOCUS23313</name>
    <name evidence="1" type="ORF">ZHD862_LOCUS28267</name>
</gene>
<evidence type="ECO:0000313" key="1">
    <source>
        <dbReference type="EMBL" id="CAF1306819.1"/>
    </source>
</evidence>
<dbReference type="AlphaFoldDB" id="A0A819KIU0"/>
<evidence type="ECO:0000313" key="2">
    <source>
        <dbReference type="EMBL" id="CAF3946819.1"/>
    </source>
</evidence>
<comment type="caution">
    <text evidence="2">The sequence shown here is derived from an EMBL/GenBank/DDBJ whole genome shotgun (WGS) entry which is preliminary data.</text>
</comment>
<dbReference type="Proteomes" id="UP000663836">
    <property type="component" value="Unassembled WGS sequence"/>
</dbReference>
<dbReference type="Gene3D" id="3.60.10.10">
    <property type="entry name" value="Endonuclease/exonuclease/phosphatase"/>
    <property type="match status" value="1"/>
</dbReference>
<dbReference type="Proteomes" id="UP000663864">
    <property type="component" value="Unassembled WGS sequence"/>
</dbReference>
<proteinExistence type="predicted"/>
<dbReference type="SUPFAM" id="SSF56219">
    <property type="entry name" value="DNase I-like"/>
    <property type="match status" value="1"/>
</dbReference>
<dbReference type="InterPro" id="IPR036691">
    <property type="entry name" value="Endo/exonu/phosph_ase_sf"/>
</dbReference>
<sequence length="124" mass="14085">MKIGTWNVTLLNGKEIELIEEVKKYQLDVIGISSFKKKDNGWQLFYFGIDPTIHAQVGVAILLHSRLVDTILEWKPINERIILLKLQLNKSNTTVIQVYAPNVKADYAAFLDTLATTMENIPVT</sequence>
<name>A0A819KIU0_9BILA</name>
<dbReference type="EMBL" id="CAJOBD010003418">
    <property type="protein sequence ID" value="CAF3946819.1"/>
    <property type="molecule type" value="Genomic_DNA"/>
</dbReference>
<organism evidence="2 3">
    <name type="scientific">Rotaria sordida</name>
    <dbReference type="NCBI Taxonomy" id="392033"/>
    <lineage>
        <taxon>Eukaryota</taxon>
        <taxon>Metazoa</taxon>
        <taxon>Spiralia</taxon>
        <taxon>Gnathifera</taxon>
        <taxon>Rotifera</taxon>
        <taxon>Eurotatoria</taxon>
        <taxon>Bdelloidea</taxon>
        <taxon>Philodinida</taxon>
        <taxon>Philodinidae</taxon>
        <taxon>Rotaria</taxon>
    </lineage>
</organism>
<evidence type="ECO:0008006" key="4">
    <source>
        <dbReference type="Google" id="ProtNLM"/>
    </source>
</evidence>
<dbReference type="EMBL" id="CAJNOT010002334">
    <property type="protein sequence ID" value="CAF1306819.1"/>
    <property type="molecule type" value="Genomic_DNA"/>
</dbReference>